<accession>A0A5M5G5Z2</accession>
<dbReference type="RefSeq" id="WP_130060764.1">
    <property type="nucleotide sequence ID" value="NZ_CAKJZH010000002.1"/>
</dbReference>
<dbReference type="Proteomes" id="UP000478493">
    <property type="component" value="Unassembled WGS sequence"/>
</dbReference>
<gene>
    <name evidence="1" type="ORF">F3B85_02875</name>
</gene>
<sequence>MMEINLSCKHLPKNVRWRRWLPLLTLFLLLPSYWSCDDSEEGRNEFISVSHVDNQTGEKVEMKPDEALNIPPKAGQLSIFVKTNTNYSVLVQSKVPANEQEEEEVIENWLKAEKVGRNEATSEDEWHLAWEAQTKDYKRRIATVSITSPEVDYGRFINIRQGFTTRLGEDFEWLKYGSSTASPNVTTNEKLIGDWTEAQKEYQWSSTIAKEEDKAYCYGKFGFIRLGDDQGHGADLITPYITDIVRDSVLLVSFDAVAYTEEDEKKDNNKLVINILNGGEFADTHTTTKTIDLDYYDPLDPDVLTTMWNKGRHNFYVVSPPERPVTANTKFQIIGGDYTLTTGNNRVFVDNFYVYRLDDVYYYLLDE</sequence>
<organism evidence="1 2">
    <name type="scientific">Bacteroides ovatus</name>
    <dbReference type="NCBI Taxonomy" id="28116"/>
    <lineage>
        <taxon>Bacteria</taxon>
        <taxon>Pseudomonadati</taxon>
        <taxon>Bacteroidota</taxon>
        <taxon>Bacteroidia</taxon>
        <taxon>Bacteroidales</taxon>
        <taxon>Bacteroidaceae</taxon>
        <taxon>Bacteroides</taxon>
    </lineage>
</organism>
<comment type="caution">
    <text evidence="1">The sequence shown here is derived from an EMBL/GenBank/DDBJ whole genome shotgun (WGS) entry which is preliminary data.</text>
</comment>
<proteinExistence type="predicted"/>
<reference evidence="1 2" key="1">
    <citation type="journal article" date="2019" name="Nat. Med.">
        <title>A library of human gut bacterial isolates paired with longitudinal multiomics data enables mechanistic microbiome research.</title>
        <authorList>
            <person name="Poyet M."/>
            <person name="Groussin M."/>
            <person name="Gibbons S.M."/>
            <person name="Avila-Pacheco J."/>
            <person name="Jiang X."/>
            <person name="Kearney S.M."/>
            <person name="Perrotta A.R."/>
            <person name="Berdy B."/>
            <person name="Zhao S."/>
            <person name="Lieberman T.D."/>
            <person name="Swanson P.K."/>
            <person name="Smith M."/>
            <person name="Roesemann S."/>
            <person name="Alexander J.E."/>
            <person name="Rich S.A."/>
            <person name="Livny J."/>
            <person name="Vlamakis H."/>
            <person name="Clish C."/>
            <person name="Bullock K."/>
            <person name="Deik A."/>
            <person name="Scott J."/>
            <person name="Pierce K.A."/>
            <person name="Xavier R.J."/>
            <person name="Alm E.J."/>
        </authorList>
    </citation>
    <scope>NUCLEOTIDE SEQUENCE [LARGE SCALE GENOMIC DNA]</scope>
    <source>
        <strain evidence="1 2">BIOML-A41</strain>
    </source>
</reference>
<dbReference type="EMBL" id="VWGP01000002">
    <property type="protein sequence ID" value="KAA4542107.1"/>
    <property type="molecule type" value="Genomic_DNA"/>
</dbReference>
<name>A0A5M5G5Z2_BACOV</name>
<evidence type="ECO:0000313" key="1">
    <source>
        <dbReference type="EMBL" id="KAA4542107.1"/>
    </source>
</evidence>
<protein>
    <submittedName>
        <fullName evidence="1">Uncharacterized protein</fullName>
    </submittedName>
</protein>
<evidence type="ECO:0000313" key="2">
    <source>
        <dbReference type="Proteomes" id="UP000478493"/>
    </source>
</evidence>
<dbReference type="AlphaFoldDB" id="A0A5M5G5Z2"/>